<dbReference type="GO" id="GO:0005975">
    <property type="term" value="P:carbohydrate metabolic process"/>
    <property type="evidence" value="ECO:0007669"/>
    <property type="project" value="InterPro"/>
</dbReference>
<evidence type="ECO:0000313" key="4">
    <source>
        <dbReference type="EMBL" id="EFX70874.1"/>
    </source>
</evidence>
<name>E9HBN3_DAPPU</name>
<dbReference type="Gene3D" id="4.10.400.10">
    <property type="entry name" value="Low-density Lipoprotein Receptor"/>
    <property type="match status" value="1"/>
</dbReference>
<dbReference type="STRING" id="6669.E9HBN3"/>
<dbReference type="PANTHER" id="PTHR45985:SF6">
    <property type="entry name" value="FI03450P"/>
    <property type="match status" value="1"/>
</dbReference>
<accession>E9HBN3</accession>
<evidence type="ECO:0000313" key="5">
    <source>
        <dbReference type="Proteomes" id="UP000000305"/>
    </source>
</evidence>
<dbReference type="CDD" id="cd00112">
    <property type="entry name" value="LDLa"/>
    <property type="match status" value="1"/>
</dbReference>
<dbReference type="CDD" id="cd10974">
    <property type="entry name" value="CE4_CDA_like_1"/>
    <property type="match status" value="1"/>
</dbReference>
<dbReference type="InterPro" id="IPR036508">
    <property type="entry name" value="Chitin-bd_dom_sf"/>
</dbReference>
<feature type="disulfide bond" evidence="2">
    <location>
        <begin position="214"/>
        <end position="229"/>
    </location>
</feature>
<evidence type="ECO:0000256" key="1">
    <source>
        <dbReference type="ARBA" id="ARBA00023157"/>
    </source>
</evidence>
<dbReference type="Gene3D" id="2.170.140.10">
    <property type="entry name" value="Chitin binding domain"/>
    <property type="match status" value="1"/>
</dbReference>
<keyword evidence="5" id="KW-1185">Reference proteome</keyword>
<dbReference type="InterPro" id="IPR036055">
    <property type="entry name" value="LDL_receptor-like_sf"/>
</dbReference>
<reference evidence="4 5" key="1">
    <citation type="journal article" date="2011" name="Science">
        <title>The ecoresponsive genome of Daphnia pulex.</title>
        <authorList>
            <person name="Colbourne J.K."/>
            <person name="Pfrender M.E."/>
            <person name="Gilbert D."/>
            <person name="Thomas W.K."/>
            <person name="Tucker A."/>
            <person name="Oakley T.H."/>
            <person name="Tokishita S."/>
            <person name="Aerts A."/>
            <person name="Arnold G.J."/>
            <person name="Basu M.K."/>
            <person name="Bauer D.J."/>
            <person name="Caceres C.E."/>
            <person name="Carmel L."/>
            <person name="Casola C."/>
            <person name="Choi J.H."/>
            <person name="Detter J.C."/>
            <person name="Dong Q."/>
            <person name="Dusheyko S."/>
            <person name="Eads B.D."/>
            <person name="Frohlich T."/>
            <person name="Geiler-Samerotte K.A."/>
            <person name="Gerlach D."/>
            <person name="Hatcher P."/>
            <person name="Jogdeo S."/>
            <person name="Krijgsveld J."/>
            <person name="Kriventseva E.V."/>
            <person name="Kultz D."/>
            <person name="Laforsch C."/>
            <person name="Lindquist E."/>
            <person name="Lopez J."/>
            <person name="Manak J.R."/>
            <person name="Muller J."/>
            <person name="Pangilinan J."/>
            <person name="Patwardhan R.P."/>
            <person name="Pitluck S."/>
            <person name="Pritham E.J."/>
            <person name="Rechtsteiner A."/>
            <person name="Rho M."/>
            <person name="Rogozin I.B."/>
            <person name="Sakarya O."/>
            <person name="Salamov A."/>
            <person name="Schaack S."/>
            <person name="Shapiro H."/>
            <person name="Shiga Y."/>
            <person name="Skalitzky C."/>
            <person name="Smith Z."/>
            <person name="Souvorov A."/>
            <person name="Sung W."/>
            <person name="Tang Z."/>
            <person name="Tsuchiya D."/>
            <person name="Tu H."/>
            <person name="Vos H."/>
            <person name="Wang M."/>
            <person name="Wolf Y.I."/>
            <person name="Yamagata H."/>
            <person name="Yamada T."/>
            <person name="Ye Y."/>
            <person name="Shaw J.R."/>
            <person name="Andrews J."/>
            <person name="Crease T.J."/>
            <person name="Tang H."/>
            <person name="Lucas S.M."/>
            <person name="Robertson H.M."/>
            <person name="Bork P."/>
            <person name="Koonin E.V."/>
            <person name="Zdobnov E.M."/>
            <person name="Grigoriev I.V."/>
            <person name="Lynch M."/>
            <person name="Boore J.L."/>
        </authorList>
    </citation>
    <scope>NUCLEOTIDE SEQUENCE [LARGE SCALE GENOMIC DNA]</scope>
</reference>
<dbReference type="InterPro" id="IPR002557">
    <property type="entry name" value="Chitin-bd_dom"/>
</dbReference>
<dbReference type="PROSITE" id="PS01209">
    <property type="entry name" value="LDLRA_1"/>
    <property type="match status" value="1"/>
</dbReference>
<dbReference type="Proteomes" id="UP000000305">
    <property type="component" value="Unassembled WGS sequence"/>
</dbReference>
<dbReference type="InParanoid" id="E9HBN3"/>
<dbReference type="InterPro" id="IPR011330">
    <property type="entry name" value="Glyco_hydro/deAcase_b/a-brl"/>
</dbReference>
<organism evidence="4 5">
    <name type="scientific">Daphnia pulex</name>
    <name type="common">Water flea</name>
    <dbReference type="NCBI Taxonomy" id="6669"/>
    <lineage>
        <taxon>Eukaryota</taxon>
        <taxon>Metazoa</taxon>
        <taxon>Ecdysozoa</taxon>
        <taxon>Arthropoda</taxon>
        <taxon>Crustacea</taxon>
        <taxon>Branchiopoda</taxon>
        <taxon>Diplostraca</taxon>
        <taxon>Cladocera</taxon>
        <taxon>Anomopoda</taxon>
        <taxon>Daphniidae</taxon>
        <taxon>Daphnia</taxon>
    </lineage>
</organism>
<dbReference type="GO" id="GO:0004099">
    <property type="term" value="F:chitin deacetylase activity"/>
    <property type="evidence" value="ECO:0000318"/>
    <property type="project" value="GO_Central"/>
</dbReference>
<dbReference type="OrthoDB" id="504708at2759"/>
<feature type="disulfide bond" evidence="2">
    <location>
        <begin position="195"/>
        <end position="207"/>
    </location>
</feature>
<gene>
    <name evidence="4" type="ORF">DAPPUDRAFT_309273</name>
</gene>
<dbReference type="Pfam" id="PF01607">
    <property type="entry name" value="CBM_14"/>
    <property type="match status" value="1"/>
</dbReference>
<dbReference type="SMART" id="SM00494">
    <property type="entry name" value="ChtBD2"/>
    <property type="match status" value="1"/>
</dbReference>
<dbReference type="InterPro" id="IPR052740">
    <property type="entry name" value="CE4"/>
</dbReference>
<dbReference type="SUPFAM" id="SSF57424">
    <property type="entry name" value="LDL receptor-like module"/>
    <property type="match status" value="1"/>
</dbReference>
<dbReference type="InterPro" id="IPR002509">
    <property type="entry name" value="NODB_dom"/>
</dbReference>
<dbReference type="InterPro" id="IPR023415">
    <property type="entry name" value="LDLR_class-A_CS"/>
</dbReference>
<sequence>MESIGSSISLEAKDMRASAPRLQSAAVLEPECTVPNTPALLAVILSPKQSIHSAVIMKFLWTSLFTVFLASVLVEAQINQIRNAQNAAANNAARRPVEANATPAPTIVDDDSFEKELCKAKEAGEWFRLQAGEGDNCRDVIQCTSSGLQAIRCPAGLAFDIEKQTCDWKEQVKNCLIKEKVRKLRPILSTDEPLCQEGMLACHDGTCIERSLFCNGVPDCTDGSDENSCDLSNDPNRAPACDPAVCLLPDCFCSETGTEVPGKLDAKQVPQMIMVTFDDAINNNNVELYRDMFNGVRKNPNGCDIKATFFVSHKYSNYSGVQEIHRKGHEIAAHSITHNDDESFWSTASVDDWAKEMAGARLIIDKFANITDNSIVGMRAPYLRVGGNNQFTMMEEQAFLYDSTITAPLQNPPLWPYTLYFRMPHRCHGNLQKCPTRSHAVWELVMNELDRREDPTFDEDLPGCAMIDSCSNILSGEQFYAFLNHNFDRHYTQNRAPLGLFFHAAWLKNNPEFMDAFLFWMDEILAKHSDVYFVTMTQVIQWVQNPQTSSEVKNFEPWKEKCSPVGPSACAVPNSCALTTKELPGETLRLHTCNRCPPNYPWLNDPSGDGFF</sequence>
<dbReference type="SUPFAM" id="SSF88713">
    <property type="entry name" value="Glycoside hydrolase/deacetylase"/>
    <property type="match status" value="1"/>
</dbReference>
<dbReference type="OMA" id="TCDWKDS"/>
<evidence type="ECO:0000259" key="3">
    <source>
        <dbReference type="PROSITE" id="PS50940"/>
    </source>
</evidence>
<dbReference type="HOGENOM" id="CLU_022576_1_0_1"/>
<dbReference type="eggNOG" id="ENOG502QQP5">
    <property type="taxonomic scope" value="Eukaryota"/>
</dbReference>
<dbReference type="Gene3D" id="3.20.20.370">
    <property type="entry name" value="Glycoside hydrolase/deacetylase"/>
    <property type="match status" value="1"/>
</dbReference>
<dbReference type="GO" id="GO:0035159">
    <property type="term" value="P:regulation of tube length, open tracheal system"/>
    <property type="evidence" value="ECO:0000318"/>
    <property type="project" value="GO_Central"/>
</dbReference>
<dbReference type="InterPro" id="IPR002172">
    <property type="entry name" value="LDrepeatLR_classA_rpt"/>
</dbReference>
<protein>
    <recommendedName>
        <fullName evidence="3">Chitin-binding type-2 domain-containing protein</fullName>
    </recommendedName>
</protein>
<evidence type="ECO:0000256" key="2">
    <source>
        <dbReference type="PROSITE-ProRule" id="PRU00124"/>
    </source>
</evidence>
<dbReference type="GO" id="GO:0008061">
    <property type="term" value="F:chitin binding"/>
    <property type="evidence" value="ECO:0000318"/>
    <property type="project" value="GO_Central"/>
</dbReference>
<proteinExistence type="predicted"/>
<dbReference type="AlphaFoldDB" id="E9HBN3"/>
<dbReference type="GO" id="GO:0008365">
    <property type="term" value="P:adult chitin-based cuticle development"/>
    <property type="evidence" value="ECO:0000318"/>
    <property type="project" value="GO_Central"/>
</dbReference>
<dbReference type="EMBL" id="GL732616">
    <property type="protein sequence ID" value="EFX70874.1"/>
    <property type="molecule type" value="Genomic_DNA"/>
</dbReference>
<dbReference type="Pfam" id="PF01522">
    <property type="entry name" value="Polysacc_deac_1"/>
    <property type="match status" value="1"/>
</dbReference>
<dbReference type="SMART" id="SM00192">
    <property type="entry name" value="LDLa"/>
    <property type="match status" value="1"/>
</dbReference>
<dbReference type="KEGG" id="dpx:DAPPUDRAFT_309273"/>
<dbReference type="PANTHER" id="PTHR45985">
    <property type="match status" value="1"/>
</dbReference>
<dbReference type="PhylomeDB" id="E9HBN3"/>
<dbReference type="PROSITE" id="PS50940">
    <property type="entry name" value="CHIT_BIND_II"/>
    <property type="match status" value="1"/>
</dbReference>
<dbReference type="SUPFAM" id="SSF57625">
    <property type="entry name" value="Invertebrate chitin-binding proteins"/>
    <property type="match status" value="1"/>
</dbReference>
<feature type="disulfide bond" evidence="2">
    <location>
        <begin position="202"/>
        <end position="220"/>
    </location>
</feature>
<dbReference type="Pfam" id="PF00057">
    <property type="entry name" value="Ldl_recept_a"/>
    <property type="match status" value="1"/>
</dbReference>
<keyword evidence="1 2" id="KW-1015">Disulfide bond</keyword>
<dbReference type="GO" id="GO:0008363">
    <property type="term" value="P:larval chitin-based cuticle development"/>
    <property type="evidence" value="ECO:0000318"/>
    <property type="project" value="GO_Central"/>
</dbReference>
<dbReference type="PROSITE" id="PS50068">
    <property type="entry name" value="LDLRA_2"/>
    <property type="match status" value="1"/>
</dbReference>
<dbReference type="FunFam" id="3.20.20.370:FF:000003">
    <property type="entry name" value="CLUMA_CG003232, isoform B"/>
    <property type="match status" value="1"/>
</dbReference>
<dbReference type="GO" id="GO:0005576">
    <property type="term" value="C:extracellular region"/>
    <property type="evidence" value="ECO:0007669"/>
    <property type="project" value="InterPro"/>
</dbReference>
<feature type="domain" description="Chitin-binding type-2" evidence="3">
    <location>
        <begin position="115"/>
        <end position="177"/>
    </location>
</feature>